<dbReference type="InterPro" id="IPR036388">
    <property type="entry name" value="WH-like_DNA-bd_sf"/>
</dbReference>
<protein>
    <recommendedName>
        <fullName evidence="10">Disease resistance protein RPM1-like</fullName>
    </recommendedName>
</protein>
<evidence type="ECO:0000313" key="8">
    <source>
        <dbReference type="EMBL" id="KAF8402083.1"/>
    </source>
</evidence>
<dbReference type="SUPFAM" id="SSF52540">
    <property type="entry name" value="P-loop containing nucleoside triphosphate hydrolases"/>
    <property type="match status" value="1"/>
</dbReference>
<evidence type="ECO:0000313" key="9">
    <source>
        <dbReference type="Proteomes" id="UP000655225"/>
    </source>
</evidence>
<dbReference type="AlphaFoldDB" id="A0A834ZBF9"/>
<dbReference type="PANTHER" id="PTHR23155">
    <property type="entry name" value="DISEASE RESISTANCE PROTEIN RP"/>
    <property type="match status" value="1"/>
</dbReference>
<dbReference type="InterPro" id="IPR038005">
    <property type="entry name" value="RX-like_CC"/>
</dbReference>
<dbReference type="FunFam" id="1.10.10.10:FF:000322">
    <property type="entry name" value="Probable disease resistance protein At1g63360"/>
    <property type="match status" value="1"/>
</dbReference>
<dbReference type="InterPro" id="IPR002182">
    <property type="entry name" value="NB-ARC"/>
</dbReference>
<evidence type="ECO:0000259" key="7">
    <source>
        <dbReference type="Pfam" id="PF23598"/>
    </source>
</evidence>
<evidence type="ECO:0000256" key="1">
    <source>
        <dbReference type="ARBA" id="ARBA00022737"/>
    </source>
</evidence>
<feature type="domain" description="NB-ARC" evidence="4">
    <location>
        <begin position="168"/>
        <end position="345"/>
    </location>
</feature>
<dbReference type="Gene3D" id="1.10.10.10">
    <property type="entry name" value="Winged helix-like DNA-binding domain superfamily/Winged helix DNA-binding domain"/>
    <property type="match status" value="1"/>
</dbReference>
<dbReference type="Proteomes" id="UP000655225">
    <property type="component" value="Unassembled WGS sequence"/>
</dbReference>
<dbReference type="Pfam" id="PF00931">
    <property type="entry name" value="NB-ARC"/>
    <property type="match status" value="1"/>
</dbReference>
<evidence type="ECO:0000256" key="3">
    <source>
        <dbReference type="ARBA" id="ARBA00022821"/>
    </source>
</evidence>
<feature type="domain" description="Disease resistance R13L4/SHOC-2-like LRR" evidence="7">
    <location>
        <begin position="544"/>
        <end position="873"/>
    </location>
</feature>
<dbReference type="InterPro" id="IPR032675">
    <property type="entry name" value="LRR_dom_sf"/>
</dbReference>
<dbReference type="CDD" id="cd14798">
    <property type="entry name" value="RX-CC_like"/>
    <property type="match status" value="1"/>
</dbReference>
<dbReference type="GO" id="GO:0098542">
    <property type="term" value="P:defense response to other organism"/>
    <property type="evidence" value="ECO:0007669"/>
    <property type="project" value="TreeGrafter"/>
</dbReference>
<accession>A0A834ZBF9</accession>
<dbReference type="Pfam" id="PF23559">
    <property type="entry name" value="WHD_DRP"/>
    <property type="match status" value="1"/>
</dbReference>
<dbReference type="Pfam" id="PF18052">
    <property type="entry name" value="Rx_N"/>
    <property type="match status" value="1"/>
</dbReference>
<reference evidence="8 9" key="1">
    <citation type="submission" date="2020-04" db="EMBL/GenBank/DDBJ databases">
        <title>Plant Genome Project.</title>
        <authorList>
            <person name="Zhang R.-G."/>
        </authorList>
    </citation>
    <scope>NUCLEOTIDE SEQUENCE [LARGE SCALE GENOMIC DNA]</scope>
    <source>
        <strain evidence="8">YNK0</strain>
        <tissue evidence="8">Leaf</tissue>
    </source>
</reference>
<dbReference type="InterPro" id="IPR058922">
    <property type="entry name" value="WHD_DRP"/>
</dbReference>
<dbReference type="OMA" id="RVFEMKA"/>
<name>A0A834ZBF9_TETSI</name>
<proteinExistence type="predicted"/>
<comment type="caution">
    <text evidence="8">The sequence shown here is derived from an EMBL/GenBank/DDBJ whole genome shotgun (WGS) entry which is preliminary data.</text>
</comment>
<dbReference type="PRINTS" id="PR00364">
    <property type="entry name" value="DISEASERSIST"/>
</dbReference>
<dbReference type="InterPro" id="IPR042197">
    <property type="entry name" value="Apaf_helical"/>
</dbReference>
<evidence type="ECO:0000259" key="6">
    <source>
        <dbReference type="Pfam" id="PF23559"/>
    </source>
</evidence>
<keyword evidence="3" id="KW-0611">Plant defense</keyword>
<dbReference type="EMBL" id="JABCRI010000008">
    <property type="protein sequence ID" value="KAF8402083.1"/>
    <property type="molecule type" value="Genomic_DNA"/>
</dbReference>
<sequence>MAESAVIFLLDRLLLLPKEEVQLLRGVRREVEYIRDELQSIRGFLKDANAREESEESVKVWVEQVRDVAYEIEDVLDEFTLRLATPHQRHGFVASLYKTVHFVKHLRLRHCMTTKIEDIKARVHDISERRVRYDLHSLEQASNSNSTWLDLRGNALLLEEAEVVGIDKPREKLIGWLVEGESRLEVFSVYGMGGLGKTTLVKKVFDHHRVREFFQHHAWVTVSQSFKTEELLKDMMKQLFGEIEQPVPQGFDTMKDEELKKIVKEFLLQKRYVVIFDDMWSIEAWEAVKYALPDCNLGSRIMITTRSADIASSCKEPYGHVYNLEPLDAQESWTLFCNKAFRGNDCPPHLEELSHNMLRRCEGLPLAIVAIGGVLSTKDKTVIEWEMVHRSLGSDFESNDKLKRVLKILSLSYNDLPYYLKPCFLYLSIFPEDYLIKCRRLTKLWMAEGFVKEKQRMTLEEVAESYLHELIHRSLIQVAGTDAAGRLKRCRVHDFVRDIIRSNSRNENFGAIADEQNMKLHEKVRRLSIYNSVENVPQSQSFSHLRSLFIFGVRSLSNSSMHTFFSGFRLLKVLDLKGLPLEMFPNEIANLFHLRYLSLRRTRIKRLPNSIGKLQNLLTLDLKRTHVYELPSEIFKLQRLCHLLVYNHDIQPDSYIYNNFKGFKAQVGVGGLVNLQKLCYVEANQGSDVIRELGRLTQLRRLGILKLRREDGMDLCSSIEKMSNLRSLSVASTNEKEVLDLQYLSSPPLLLQRLYIWGHLEMLPLWIPSLDNLVRIVLRGCRLIDDCLDSLQELPNLIEIQLISAFDGEVLCFKSGGFQRLKFLTLQRLEGLRLVRVEDGAMSHLQNLFINRCDKLEKVPLGVERLTNLKMLRCIDMSPEFLATLLPGDEDGDYWKVVHVPDILCTYLV</sequence>
<keyword evidence="2" id="KW-0547">Nucleotide-binding</keyword>
<dbReference type="SUPFAM" id="SSF52058">
    <property type="entry name" value="L domain-like"/>
    <property type="match status" value="1"/>
</dbReference>
<evidence type="ECO:0000259" key="5">
    <source>
        <dbReference type="Pfam" id="PF18052"/>
    </source>
</evidence>
<dbReference type="Gene3D" id="3.40.50.300">
    <property type="entry name" value="P-loop containing nucleotide triphosphate hydrolases"/>
    <property type="match status" value="1"/>
</dbReference>
<dbReference type="InterPro" id="IPR027417">
    <property type="entry name" value="P-loop_NTPase"/>
</dbReference>
<organism evidence="8 9">
    <name type="scientific">Tetracentron sinense</name>
    <name type="common">Spur-leaf</name>
    <dbReference type="NCBI Taxonomy" id="13715"/>
    <lineage>
        <taxon>Eukaryota</taxon>
        <taxon>Viridiplantae</taxon>
        <taxon>Streptophyta</taxon>
        <taxon>Embryophyta</taxon>
        <taxon>Tracheophyta</taxon>
        <taxon>Spermatophyta</taxon>
        <taxon>Magnoliopsida</taxon>
        <taxon>Trochodendrales</taxon>
        <taxon>Trochodendraceae</taxon>
        <taxon>Tetracentron</taxon>
    </lineage>
</organism>
<dbReference type="OrthoDB" id="690341at2759"/>
<evidence type="ECO:0008006" key="10">
    <source>
        <dbReference type="Google" id="ProtNLM"/>
    </source>
</evidence>
<keyword evidence="1" id="KW-0677">Repeat</keyword>
<feature type="domain" description="Disease resistance protein winged helix" evidence="6">
    <location>
        <begin position="429"/>
        <end position="500"/>
    </location>
</feature>
<dbReference type="Gene3D" id="1.10.8.430">
    <property type="entry name" value="Helical domain of apoptotic protease-activating factors"/>
    <property type="match status" value="1"/>
</dbReference>
<dbReference type="InterPro" id="IPR055414">
    <property type="entry name" value="LRR_R13L4/SHOC2-like"/>
</dbReference>
<keyword evidence="9" id="KW-1185">Reference proteome</keyword>
<gene>
    <name evidence="8" type="ORF">HHK36_013035</name>
</gene>
<dbReference type="Gene3D" id="1.20.5.4130">
    <property type="match status" value="1"/>
</dbReference>
<dbReference type="FunFam" id="3.40.50.300:FF:001091">
    <property type="entry name" value="Probable disease resistance protein At1g61300"/>
    <property type="match status" value="1"/>
</dbReference>
<evidence type="ECO:0000256" key="2">
    <source>
        <dbReference type="ARBA" id="ARBA00022741"/>
    </source>
</evidence>
<dbReference type="InterPro" id="IPR041118">
    <property type="entry name" value="Rx_N"/>
</dbReference>
<dbReference type="Pfam" id="PF23598">
    <property type="entry name" value="LRR_14"/>
    <property type="match status" value="1"/>
</dbReference>
<dbReference type="GO" id="GO:0043531">
    <property type="term" value="F:ADP binding"/>
    <property type="evidence" value="ECO:0007669"/>
    <property type="project" value="InterPro"/>
</dbReference>
<dbReference type="Gene3D" id="3.80.10.10">
    <property type="entry name" value="Ribonuclease Inhibitor"/>
    <property type="match status" value="1"/>
</dbReference>
<evidence type="ECO:0000259" key="4">
    <source>
        <dbReference type="Pfam" id="PF00931"/>
    </source>
</evidence>
<dbReference type="PANTHER" id="PTHR23155:SF1205">
    <property type="entry name" value="DISEASE RESISTANCE PROTEIN RPM1"/>
    <property type="match status" value="1"/>
</dbReference>
<dbReference type="InterPro" id="IPR044974">
    <property type="entry name" value="Disease_R_plants"/>
</dbReference>
<feature type="domain" description="Disease resistance N-terminal" evidence="5">
    <location>
        <begin position="5"/>
        <end position="93"/>
    </location>
</feature>